<protein>
    <submittedName>
        <fullName evidence="2">Uncharacterized protein</fullName>
    </submittedName>
</protein>
<evidence type="ECO:0000256" key="1">
    <source>
        <dbReference type="SAM" id="Phobius"/>
    </source>
</evidence>
<dbReference type="HOGENOM" id="CLU_2949756_0_0_11"/>
<feature type="transmembrane region" description="Helical" evidence="1">
    <location>
        <begin position="6"/>
        <end position="24"/>
    </location>
</feature>
<dbReference type="EMBL" id="ACRN01000008">
    <property type="protein sequence ID" value="EHM88091.1"/>
    <property type="molecule type" value="Genomic_DNA"/>
</dbReference>
<proteinExistence type="predicted"/>
<keyword evidence="1" id="KW-0472">Membrane</keyword>
<dbReference type="Proteomes" id="UP000003822">
    <property type="component" value="Unassembled WGS sequence"/>
</dbReference>
<name>G9PG80_9ACTO</name>
<sequence>MILPVFVLPVFVCIFCLQTFYLHLPVLADMPACTSAQDFGGLHCLTVGLVAPSQNWPQH</sequence>
<accession>G9PG80</accession>
<keyword evidence="1" id="KW-1133">Transmembrane helix</keyword>
<organism evidence="2 3">
    <name type="scientific">Actinomyces graevenitzii C83</name>
    <dbReference type="NCBI Taxonomy" id="435830"/>
    <lineage>
        <taxon>Bacteria</taxon>
        <taxon>Bacillati</taxon>
        <taxon>Actinomycetota</taxon>
        <taxon>Actinomycetes</taxon>
        <taxon>Actinomycetales</taxon>
        <taxon>Actinomycetaceae</taxon>
        <taxon>Actinomyces</taxon>
    </lineage>
</organism>
<comment type="caution">
    <text evidence="2">The sequence shown here is derived from an EMBL/GenBank/DDBJ whole genome shotgun (WGS) entry which is preliminary data.</text>
</comment>
<keyword evidence="3" id="KW-1185">Reference proteome</keyword>
<keyword evidence="1" id="KW-0812">Transmembrane</keyword>
<evidence type="ECO:0000313" key="3">
    <source>
        <dbReference type="Proteomes" id="UP000003822"/>
    </source>
</evidence>
<evidence type="ECO:0000313" key="2">
    <source>
        <dbReference type="EMBL" id="EHM88091.1"/>
    </source>
</evidence>
<gene>
    <name evidence="2" type="ORF">HMPREF0045_01202</name>
</gene>
<dbReference type="AlphaFoldDB" id="G9PG80"/>
<reference evidence="2 3" key="1">
    <citation type="submission" date="2011-10" db="EMBL/GenBank/DDBJ databases">
        <title>The Genome Sequence of Actinomyces graevenitzii C83.</title>
        <authorList>
            <consortium name="The Broad Institute Genome Sequencing Platform"/>
            <consortium name="The Broad Institute Genome Sequencing Center for Infectious Disease"/>
            <person name="Earl A."/>
            <person name="Ward D."/>
            <person name="Feldgarden M."/>
            <person name="Gevers D."/>
            <person name="Sibley C.D."/>
            <person name="Field T.R."/>
            <person name="Grinwis M."/>
            <person name="Eshaghurshan C.S."/>
            <person name="Surette M.G."/>
            <person name="Young S.K."/>
            <person name="Zeng Q."/>
            <person name="Gargeya S."/>
            <person name="Fitzgerald M."/>
            <person name="Haas B."/>
            <person name="Abouelleil A."/>
            <person name="Alvarado L."/>
            <person name="Arachchi H.M."/>
            <person name="Berlin A."/>
            <person name="Brown A."/>
            <person name="Chapman S.B."/>
            <person name="Chen Z."/>
            <person name="Dunbar C."/>
            <person name="Freedman E."/>
            <person name="Gearin G."/>
            <person name="Goldberg J."/>
            <person name="Griggs A."/>
            <person name="Gujja S."/>
            <person name="Heiman D."/>
            <person name="Howarth C."/>
            <person name="Larson L."/>
            <person name="Lui A."/>
            <person name="MacDonald P.J.P."/>
            <person name="Montmayeur A."/>
            <person name="Murphy C."/>
            <person name="Neiman D."/>
            <person name="Pearson M."/>
            <person name="Priest M."/>
            <person name="Roberts A."/>
            <person name="Saif S."/>
            <person name="Shea T."/>
            <person name="Shenoy N."/>
            <person name="Sisk P."/>
            <person name="Stolte C."/>
            <person name="Sykes S."/>
            <person name="Wortman J."/>
            <person name="Nusbaum C."/>
            <person name="Birren B."/>
        </authorList>
    </citation>
    <scope>NUCLEOTIDE SEQUENCE [LARGE SCALE GENOMIC DNA]</scope>
    <source>
        <strain evidence="2 3">C83</strain>
    </source>
</reference>